<protein>
    <submittedName>
        <fullName evidence="4">O-methyltransferase</fullName>
    </submittedName>
</protein>
<comment type="caution">
    <text evidence="4">The sequence shown here is derived from an EMBL/GenBank/DDBJ whole genome shotgun (WGS) entry which is preliminary data.</text>
</comment>
<dbReference type="SUPFAM" id="SSF53335">
    <property type="entry name" value="S-adenosyl-L-methionine-dependent methyltransferases"/>
    <property type="match status" value="1"/>
</dbReference>
<dbReference type="PANTHER" id="PTHR43836">
    <property type="entry name" value="CATECHOL O-METHYLTRANSFERASE 1-RELATED"/>
    <property type="match status" value="1"/>
</dbReference>
<dbReference type="PROSITE" id="PS51682">
    <property type="entry name" value="SAM_OMT_I"/>
    <property type="match status" value="1"/>
</dbReference>
<evidence type="ECO:0000256" key="2">
    <source>
        <dbReference type="ARBA" id="ARBA00022679"/>
    </source>
</evidence>
<dbReference type="Pfam" id="PF01596">
    <property type="entry name" value="Methyltransf_3"/>
    <property type="match status" value="1"/>
</dbReference>
<reference evidence="4 5" key="1">
    <citation type="journal article" date="2021" name="Sci. Rep.">
        <title>The distribution of antibiotic resistance genes in chicken gut microbiota commensals.</title>
        <authorList>
            <person name="Juricova H."/>
            <person name="Matiasovicova J."/>
            <person name="Kubasova T."/>
            <person name="Cejkova D."/>
            <person name="Rychlik I."/>
        </authorList>
    </citation>
    <scope>NUCLEOTIDE SEQUENCE [LARGE SCALE GENOMIC DNA]</scope>
    <source>
        <strain evidence="4 5">An537</strain>
    </source>
</reference>
<keyword evidence="3" id="KW-0949">S-adenosyl-L-methionine</keyword>
<accession>A0ABS2GDL4</accession>
<keyword evidence="1" id="KW-0489">Methyltransferase</keyword>
<evidence type="ECO:0000256" key="3">
    <source>
        <dbReference type="ARBA" id="ARBA00022691"/>
    </source>
</evidence>
<gene>
    <name evidence="4" type="ORF">H6A01_02745</name>
</gene>
<keyword evidence="5" id="KW-1185">Reference proteome</keyword>
<evidence type="ECO:0000313" key="4">
    <source>
        <dbReference type="EMBL" id="MBM6912249.1"/>
    </source>
</evidence>
<dbReference type="PANTHER" id="PTHR43836:SF2">
    <property type="entry name" value="CATECHOL O-METHYLTRANSFERASE 1-RELATED"/>
    <property type="match status" value="1"/>
</dbReference>
<dbReference type="CDD" id="cd02440">
    <property type="entry name" value="AdoMet_MTases"/>
    <property type="match status" value="1"/>
</dbReference>
<dbReference type="Gene3D" id="3.40.50.150">
    <property type="entry name" value="Vaccinia Virus protein VP39"/>
    <property type="match status" value="1"/>
</dbReference>
<dbReference type="InterPro" id="IPR002935">
    <property type="entry name" value="SAM_O-MeTrfase"/>
</dbReference>
<keyword evidence="2" id="KW-0808">Transferase</keyword>
<dbReference type="Proteomes" id="UP000707138">
    <property type="component" value="Unassembled WGS sequence"/>
</dbReference>
<evidence type="ECO:0000313" key="5">
    <source>
        <dbReference type="Proteomes" id="UP000707138"/>
    </source>
</evidence>
<dbReference type="InterPro" id="IPR029063">
    <property type="entry name" value="SAM-dependent_MTases_sf"/>
</dbReference>
<organism evidence="4 5">
    <name type="scientific">Veillonella magna</name>
    <dbReference type="NCBI Taxonomy" id="464322"/>
    <lineage>
        <taxon>Bacteria</taxon>
        <taxon>Bacillati</taxon>
        <taxon>Bacillota</taxon>
        <taxon>Negativicutes</taxon>
        <taxon>Veillonellales</taxon>
        <taxon>Veillonellaceae</taxon>
        <taxon>Veillonella</taxon>
    </lineage>
</organism>
<sequence>MEIKEILNEQRIYAVINKVPILRESEVHLFEELIDLYQPHRILEVGTAIGYSTLLLAQHAAKDGEVVSIELDEVRHEMARYYVGKSVYQDNITLLKGDANEVLYQVEGPFDMVFLDGPKGQYLRQLEIILPKLAPQAVVLADNILFRGYVRGEKAAPHRYKTIVKRLRDYLDYVENKELFNTTIYPLGDGMSVSIWKGYSNEQTD</sequence>
<proteinExistence type="predicted"/>
<evidence type="ECO:0000256" key="1">
    <source>
        <dbReference type="ARBA" id="ARBA00022603"/>
    </source>
</evidence>
<name>A0ABS2GDL4_9FIRM</name>
<dbReference type="EMBL" id="JACJLA010000003">
    <property type="protein sequence ID" value="MBM6912249.1"/>
    <property type="molecule type" value="Genomic_DNA"/>
</dbReference>
<dbReference type="RefSeq" id="WP_205087466.1">
    <property type="nucleotide sequence ID" value="NZ_JACJLA010000003.1"/>
</dbReference>